<dbReference type="EMBL" id="BAAAQN010000011">
    <property type="protein sequence ID" value="GAA2025904.1"/>
    <property type="molecule type" value="Genomic_DNA"/>
</dbReference>
<name>A0ABP5FG21_9ACTN</name>
<gene>
    <name evidence="8" type="ORF">GCM10009839_25260</name>
</gene>
<dbReference type="InterPro" id="IPR039538">
    <property type="entry name" value="BetI_C"/>
</dbReference>
<evidence type="ECO:0000313" key="8">
    <source>
        <dbReference type="EMBL" id="GAA2025904.1"/>
    </source>
</evidence>
<keyword evidence="4" id="KW-0804">Transcription</keyword>
<feature type="domain" description="HTH tetR-type" evidence="7">
    <location>
        <begin position="34"/>
        <end position="94"/>
    </location>
</feature>
<evidence type="ECO:0000256" key="5">
    <source>
        <dbReference type="PROSITE-ProRule" id="PRU00335"/>
    </source>
</evidence>
<accession>A0ABP5FG21</accession>
<dbReference type="RefSeq" id="WP_344665729.1">
    <property type="nucleotide sequence ID" value="NZ_BAAAQN010000011.1"/>
</dbReference>
<protein>
    <submittedName>
        <fullName evidence="8">TetR/AcrR family transcriptional regulator</fullName>
    </submittedName>
</protein>
<dbReference type="InterPro" id="IPR050109">
    <property type="entry name" value="HTH-type_TetR-like_transc_reg"/>
</dbReference>
<dbReference type="PRINTS" id="PR00455">
    <property type="entry name" value="HTHTETR"/>
</dbReference>
<dbReference type="InterPro" id="IPR009057">
    <property type="entry name" value="Homeodomain-like_sf"/>
</dbReference>
<evidence type="ECO:0000256" key="3">
    <source>
        <dbReference type="ARBA" id="ARBA00023125"/>
    </source>
</evidence>
<keyword evidence="2" id="KW-0805">Transcription regulation</keyword>
<dbReference type="PROSITE" id="PS50977">
    <property type="entry name" value="HTH_TETR_2"/>
    <property type="match status" value="1"/>
</dbReference>
<evidence type="ECO:0000256" key="6">
    <source>
        <dbReference type="SAM" id="MobiDB-lite"/>
    </source>
</evidence>
<dbReference type="Gene3D" id="1.10.357.10">
    <property type="entry name" value="Tetracycline Repressor, domain 2"/>
    <property type="match status" value="1"/>
</dbReference>
<feature type="compositionally biased region" description="Basic and acidic residues" evidence="6">
    <location>
        <begin position="10"/>
        <end position="25"/>
    </location>
</feature>
<dbReference type="Pfam" id="PF00440">
    <property type="entry name" value="TetR_N"/>
    <property type="match status" value="1"/>
</dbReference>
<dbReference type="SUPFAM" id="SSF46689">
    <property type="entry name" value="Homeodomain-like"/>
    <property type="match status" value="1"/>
</dbReference>
<evidence type="ECO:0000256" key="1">
    <source>
        <dbReference type="ARBA" id="ARBA00022491"/>
    </source>
</evidence>
<dbReference type="PANTHER" id="PTHR30055:SF234">
    <property type="entry name" value="HTH-TYPE TRANSCRIPTIONAL REGULATOR BETI"/>
    <property type="match status" value="1"/>
</dbReference>
<evidence type="ECO:0000313" key="9">
    <source>
        <dbReference type="Proteomes" id="UP001500751"/>
    </source>
</evidence>
<dbReference type="SUPFAM" id="SSF48498">
    <property type="entry name" value="Tetracyclin repressor-like, C-terminal domain"/>
    <property type="match status" value="1"/>
</dbReference>
<feature type="region of interest" description="Disordered" evidence="6">
    <location>
        <begin position="1"/>
        <end position="35"/>
    </location>
</feature>
<reference evidence="9" key="1">
    <citation type="journal article" date="2019" name="Int. J. Syst. Evol. Microbiol.">
        <title>The Global Catalogue of Microorganisms (GCM) 10K type strain sequencing project: providing services to taxonomists for standard genome sequencing and annotation.</title>
        <authorList>
            <consortium name="The Broad Institute Genomics Platform"/>
            <consortium name="The Broad Institute Genome Sequencing Center for Infectious Disease"/>
            <person name="Wu L."/>
            <person name="Ma J."/>
        </authorList>
    </citation>
    <scope>NUCLEOTIDE SEQUENCE [LARGE SCALE GENOMIC DNA]</scope>
    <source>
        <strain evidence="9">JCM 16014</strain>
    </source>
</reference>
<dbReference type="InterPro" id="IPR001647">
    <property type="entry name" value="HTH_TetR"/>
</dbReference>
<keyword evidence="9" id="KW-1185">Reference proteome</keyword>
<evidence type="ECO:0000256" key="4">
    <source>
        <dbReference type="ARBA" id="ARBA00023163"/>
    </source>
</evidence>
<evidence type="ECO:0000259" key="7">
    <source>
        <dbReference type="PROSITE" id="PS50977"/>
    </source>
</evidence>
<feature type="DNA-binding region" description="H-T-H motif" evidence="5">
    <location>
        <begin position="57"/>
        <end position="76"/>
    </location>
</feature>
<sequence length="224" mass="23779">MPADPPTEPAADRTADSAADRDPGRSRGPYAKSRRRREEILDAALEVFAQSGYRAGSISEIAERVGMSRAGLLHHFDSKSTLLTAVLEHRDAVSGPLPAEPGQDPGAILRALVALSAYNAEHRGVVELHCVLSAEATTEDHPARAYFASHYARQRDALTQAFATYAAAGRLRTGMEPGAAAAATLAALDGLQTQWLLAPEAVDLPAATARFLGRFVGADHWSGE</sequence>
<evidence type="ECO:0000256" key="2">
    <source>
        <dbReference type="ARBA" id="ARBA00023015"/>
    </source>
</evidence>
<dbReference type="InterPro" id="IPR036271">
    <property type="entry name" value="Tet_transcr_reg_TetR-rel_C_sf"/>
</dbReference>
<dbReference type="PANTHER" id="PTHR30055">
    <property type="entry name" value="HTH-TYPE TRANSCRIPTIONAL REGULATOR RUTR"/>
    <property type="match status" value="1"/>
</dbReference>
<organism evidence="8 9">
    <name type="scientific">Catenulispora yoronensis</name>
    <dbReference type="NCBI Taxonomy" id="450799"/>
    <lineage>
        <taxon>Bacteria</taxon>
        <taxon>Bacillati</taxon>
        <taxon>Actinomycetota</taxon>
        <taxon>Actinomycetes</taxon>
        <taxon>Catenulisporales</taxon>
        <taxon>Catenulisporaceae</taxon>
        <taxon>Catenulispora</taxon>
    </lineage>
</organism>
<dbReference type="Pfam" id="PF13977">
    <property type="entry name" value="TetR_C_6"/>
    <property type="match status" value="1"/>
</dbReference>
<keyword evidence="3 5" id="KW-0238">DNA-binding</keyword>
<comment type="caution">
    <text evidence="8">The sequence shown here is derived from an EMBL/GenBank/DDBJ whole genome shotgun (WGS) entry which is preliminary data.</text>
</comment>
<dbReference type="Proteomes" id="UP001500751">
    <property type="component" value="Unassembled WGS sequence"/>
</dbReference>
<proteinExistence type="predicted"/>
<keyword evidence="1" id="KW-0678">Repressor</keyword>